<evidence type="ECO:0000256" key="5">
    <source>
        <dbReference type="ARBA" id="ARBA00022842"/>
    </source>
</evidence>
<protein>
    <recommendedName>
        <fullName evidence="2">H(+)-exporting diphosphatase</fullName>
        <ecNumber evidence="2">7.1.3.1</ecNumber>
    </recommendedName>
</protein>
<evidence type="ECO:0000256" key="1">
    <source>
        <dbReference type="ARBA" id="ARBA00004127"/>
    </source>
</evidence>
<evidence type="ECO:0000313" key="12">
    <source>
        <dbReference type="EMBL" id="KAF7113557.1"/>
    </source>
</evidence>
<keyword evidence="6" id="KW-1278">Translocase</keyword>
<dbReference type="GO" id="GO:0004427">
    <property type="term" value="F:inorganic diphosphate phosphatase activity"/>
    <property type="evidence" value="ECO:0007669"/>
    <property type="project" value="InterPro"/>
</dbReference>
<evidence type="ECO:0000256" key="9">
    <source>
        <dbReference type="ARBA" id="ARBA00023136"/>
    </source>
</evidence>
<evidence type="ECO:0000313" key="13">
    <source>
        <dbReference type="Proteomes" id="UP000626092"/>
    </source>
</evidence>
<dbReference type="InterPro" id="IPR032675">
    <property type="entry name" value="LRR_dom_sf"/>
</dbReference>
<keyword evidence="9 11" id="KW-0472">Membrane</keyword>
<name>A0A834FVM3_RHOSS</name>
<sequence length="327" mass="35729">MADNDGDIAGMGYDLFGPHAKSTCAALVFGSISSFGINYNCNVLTLLISSAEDRIDAVISLLSSRTGHPEIFQILEKLSFKDFENLVSLEKLHISFCPKLTSISELRLPPSLSELQIFDCPSLALKLIQVLAYVSANPQDDLAQEFSTLLRRFIASEQGEIPSSRALPNDKKTPETSDMPGRHLQQMDSAQRAGIVLITEPECACLLIPVLSSAQYLSCLVLSFQRGSGGIHAKAADVGADIIDNVERNIPHDDPRIERFIPLSILVILHYLLLNYWFLLFDIVGEIAGMGYDLVGFYAEPSCAALVFGSISSFGINHNCNALSFAR</sequence>
<dbReference type="InterPro" id="IPR004131">
    <property type="entry name" value="PPase-energised_H-pump"/>
</dbReference>
<feature type="transmembrane region" description="Helical" evidence="11">
    <location>
        <begin position="260"/>
        <end position="280"/>
    </location>
</feature>
<comment type="caution">
    <text evidence="12">The sequence shown here is derived from an EMBL/GenBank/DDBJ whole genome shotgun (WGS) entry which is preliminary data.</text>
</comment>
<accession>A0A834FVM3</accession>
<gene>
    <name evidence="12" type="ORF">RHSIM_RhsimUnG0114200</name>
</gene>
<keyword evidence="8" id="KW-0406">Ion transport</keyword>
<evidence type="ECO:0000256" key="6">
    <source>
        <dbReference type="ARBA" id="ARBA00022967"/>
    </source>
</evidence>
<dbReference type="PANTHER" id="PTHR31998">
    <property type="entry name" value="K(+)-INSENSITIVE PYROPHOSPHATE-ENERGIZED PROTON PUMP"/>
    <property type="match status" value="1"/>
</dbReference>
<evidence type="ECO:0000256" key="8">
    <source>
        <dbReference type="ARBA" id="ARBA00023065"/>
    </source>
</evidence>
<evidence type="ECO:0000256" key="7">
    <source>
        <dbReference type="ARBA" id="ARBA00022989"/>
    </source>
</evidence>
<dbReference type="Pfam" id="PF03030">
    <property type="entry name" value="H_PPase"/>
    <property type="match status" value="1"/>
</dbReference>
<dbReference type="OrthoDB" id="1740615at2759"/>
<evidence type="ECO:0000256" key="10">
    <source>
        <dbReference type="SAM" id="MobiDB-lite"/>
    </source>
</evidence>
<evidence type="ECO:0000256" key="11">
    <source>
        <dbReference type="SAM" id="Phobius"/>
    </source>
</evidence>
<keyword evidence="3" id="KW-0813">Transport</keyword>
<evidence type="ECO:0000256" key="4">
    <source>
        <dbReference type="ARBA" id="ARBA00022692"/>
    </source>
</evidence>
<dbReference type="AlphaFoldDB" id="A0A834FVM3"/>
<dbReference type="EMBL" id="WJXA01000275">
    <property type="protein sequence ID" value="KAF7113557.1"/>
    <property type="molecule type" value="Genomic_DNA"/>
</dbReference>
<feature type="region of interest" description="Disordered" evidence="10">
    <location>
        <begin position="162"/>
        <end position="183"/>
    </location>
</feature>
<dbReference type="Proteomes" id="UP000626092">
    <property type="component" value="Unassembled WGS sequence"/>
</dbReference>
<keyword evidence="5" id="KW-0460">Magnesium</keyword>
<keyword evidence="7 11" id="KW-1133">Transmembrane helix</keyword>
<evidence type="ECO:0000256" key="2">
    <source>
        <dbReference type="ARBA" id="ARBA00013242"/>
    </source>
</evidence>
<dbReference type="EC" id="7.1.3.1" evidence="2"/>
<dbReference type="Gene3D" id="3.80.10.10">
    <property type="entry name" value="Ribonuclease Inhibitor"/>
    <property type="match status" value="1"/>
</dbReference>
<keyword evidence="4 11" id="KW-0812">Transmembrane</keyword>
<dbReference type="GO" id="GO:0016020">
    <property type="term" value="C:membrane"/>
    <property type="evidence" value="ECO:0007669"/>
    <property type="project" value="InterPro"/>
</dbReference>
<proteinExistence type="predicted"/>
<comment type="subcellular location">
    <subcellularLocation>
        <location evidence="1">Endomembrane system</location>
        <topology evidence="1">Multi-pass membrane protein</topology>
    </subcellularLocation>
</comment>
<dbReference type="GO" id="GO:0012505">
    <property type="term" value="C:endomembrane system"/>
    <property type="evidence" value="ECO:0007669"/>
    <property type="project" value="UniProtKB-SubCell"/>
</dbReference>
<reference evidence="12" key="1">
    <citation type="submission" date="2019-11" db="EMBL/GenBank/DDBJ databases">
        <authorList>
            <person name="Liu Y."/>
            <person name="Hou J."/>
            <person name="Li T.-Q."/>
            <person name="Guan C.-H."/>
            <person name="Wu X."/>
            <person name="Wu H.-Z."/>
            <person name="Ling F."/>
            <person name="Zhang R."/>
            <person name="Shi X.-G."/>
            <person name="Ren J.-P."/>
            <person name="Chen E.-F."/>
            <person name="Sun J.-M."/>
        </authorList>
    </citation>
    <scope>NUCLEOTIDE SEQUENCE</scope>
    <source>
        <strain evidence="12">Adult_tree_wgs_1</strain>
        <tissue evidence="12">Leaves</tissue>
    </source>
</reference>
<dbReference type="GO" id="GO:0009678">
    <property type="term" value="F:diphosphate hydrolysis-driven proton transmembrane transporter activity"/>
    <property type="evidence" value="ECO:0007669"/>
    <property type="project" value="UniProtKB-EC"/>
</dbReference>
<evidence type="ECO:0000256" key="3">
    <source>
        <dbReference type="ARBA" id="ARBA00022448"/>
    </source>
</evidence>
<organism evidence="12 13">
    <name type="scientific">Rhododendron simsii</name>
    <name type="common">Sims's rhododendron</name>
    <dbReference type="NCBI Taxonomy" id="118357"/>
    <lineage>
        <taxon>Eukaryota</taxon>
        <taxon>Viridiplantae</taxon>
        <taxon>Streptophyta</taxon>
        <taxon>Embryophyta</taxon>
        <taxon>Tracheophyta</taxon>
        <taxon>Spermatophyta</taxon>
        <taxon>Magnoliopsida</taxon>
        <taxon>eudicotyledons</taxon>
        <taxon>Gunneridae</taxon>
        <taxon>Pentapetalae</taxon>
        <taxon>asterids</taxon>
        <taxon>Ericales</taxon>
        <taxon>Ericaceae</taxon>
        <taxon>Ericoideae</taxon>
        <taxon>Rhodoreae</taxon>
        <taxon>Rhododendron</taxon>
    </lineage>
</organism>
<keyword evidence="13" id="KW-1185">Reference proteome</keyword>